<proteinExistence type="predicted"/>
<evidence type="ECO:0000313" key="3">
    <source>
        <dbReference type="EMBL" id="ANY21288.1"/>
    </source>
</evidence>
<reference evidence="3 4" key="1">
    <citation type="submission" date="2016-07" db="EMBL/GenBank/DDBJ databases">
        <title>Complete genome sequence of Altererythrobacter dongtanensis KCTC 22672, a type strain with esterase isolated from tidal flat.</title>
        <authorList>
            <person name="Cheng H."/>
            <person name="Wu Y.-H."/>
            <person name="Zhou P."/>
            <person name="Huo Y.-Y."/>
            <person name="Wang C.-S."/>
            <person name="Xu X.-W."/>
        </authorList>
    </citation>
    <scope>NUCLEOTIDE SEQUENCE [LARGE SCALE GENOMIC DNA]</scope>
    <source>
        <strain evidence="3 4">KCTC 22672</strain>
    </source>
</reference>
<evidence type="ECO:0000313" key="4">
    <source>
        <dbReference type="Proteomes" id="UP000092932"/>
    </source>
</evidence>
<dbReference type="STRING" id="692370.A6F68_02798"/>
<evidence type="ECO:0000256" key="1">
    <source>
        <dbReference type="SAM" id="MobiDB-lite"/>
    </source>
</evidence>
<dbReference type="Proteomes" id="UP000092932">
    <property type="component" value="Chromosome"/>
</dbReference>
<accession>A0A1B2AGQ2</accession>
<dbReference type="Gene3D" id="3.40.50.1820">
    <property type="entry name" value="alpha/beta hydrolase"/>
    <property type="match status" value="1"/>
</dbReference>
<protein>
    <submittedName>
        <fullName evidence="3">Haloalkane dehalogenase</fullName>
    </submittedName>
</protein>
<dbReference type="InterPro" id="IPR029058">
    <property type="entry name" value="AB_hydrolase_fold"/>
</dbReference>
<feature type="region of interest" description="Disordered" evidence="1">
    <location>
        <begin position="177"/>
        <end position="197"/>
    </location>
</feature>
<dbReference type="SUPFAM" id="SSF53474">
    <property type="entry name" value="alpha/beta-Hydrolases"/>
    <property type="match status" value="1"/>
</dbReference>
<dbReference type="Pfam" id="PF12697">
    <property type="entry name" value="Abhydrolase_6"/>
    <property type="match status" value="1"/>
</dbReference>
<dbReference type="InterPro" id="IPR050228">
    <property type="entry name" value="Carboxylesterase_BioH"/>
</dbReference>
<evidence type="ECO:0000259" key="2">
    <source>
        <dbReference type="Pfam" id="PF12697"/>
    </source>
</evidence>
<dbReference type="PATRIC" id="fig|692370.5.peg.2807"/>
<dbReference type="AlphaFoldDB" id="A0A1B2AGQ2"/>
<name>A0A1B2AGQ2_9SPHN</name>
<dbReference type="InterPro" id="IPR000073">
    <property type="entry name" value="AB_hydrolase_1"/>
</dbReference>
<dbReference type="KEGG" id="ado:A6F68_02798"/>
<keyword evidence="4" id="KW-1185">Reference proteome</keyword>
<organism evidence="3 4">
    <name type="scientific">Tsuneonella dongtanensis</name>
    <dbReference type="NCBI Taxonomy" id="692370"/>
    <lineage>
        <taxon>Bacteria</taxon>
        <taxon>Pseudomonadati</taxon>
        <taxon>Pseudomonadota</taxon>
        <taxon>Alphaproteobacteria</taxon>
        <taxon>Sphingomonadales</taxon>
        <taxon>Erythrobacteraceae</taxon>
        <taxon>Tsuneonella</taxon>
    </lineage>
</organism>
<dbReference type="EMBL" id="CP016591">
    <property type="protein sequence ID" value="ANY21288.1"/>
    <property type="molecule type" value="Genomic_DNA"/>
</dbReference>
<dbReference type="PANTHER" id="PTHR43194:SF2">
    <property type="entry name" value="PEROXISOMAL MEMBRANE PROTEIN LPX1"/>
    <property type="match status" value="1"/>
</dbReference>
<feature type="domain" description="AB hydrolase-1" evidence="2">
    <location>
        <begin position="79"/>
        <end position="320"/>
    </location>
</feature>
<gene>
    <name evidence="3" type="ORF">A6F68_02798</name>
</gene>
<sequence length="330" mass="36556">MRRQWWRFATFFGDEGLNDIASLDPNYDGTLLGRFGGERPPAAAWFEEAIAHEPERSFFEVDGAQIELLTWGEVGKPGLLFLHGNAAHADWWSFIAPQFAGDFRCAAISWSGMGRSGWRDRYAIPIFAKEVEAAIKTAELGASGRAPVIVAHSFGGFPTLHVASFHPEIISGAILVDSAPPKSEGGPPPRLAQGRAHNPRYPTIESALRRFRFLPEQDKGMPEIIDWMARGALHEVPETEDAPGGWTWRFDPQFWQHFERGDLGPSPKVPIGLIVGGKSALFPTGRLEELQAIVEDLRFTTVVAEAYHHVLVDHPLELIEAIREGLPKLA</sequence>
<dbReference type="PANTHER" id="PTHR43194">
    <property type="entry name" value="HYDROLASE ALPHA/BETA FOLD FAMILY"/>
    <property type="match status" value="1"/>
</dbReference>